<keyword evidence="3" id="KW-1185">Reference proteome</keyword>
<organism evidence="2 3">
    <name type="scientific">Colletotrichum spaethianum</name>
    <dbReference type="NCBI Taxonomy" id="700344"/>
    <lineage>
        <taxon>Eukaryota</taxon>
        <taxon>Fungi</taxon>
        <taxon>Dikarya</taxon>
        <taxon>Ascomycota</taxon>
        <taxon>Pezizomycotina</taxon>
        <taxon>Sordariomycetes</taxon>
        <taxon>Hypocreomycetidae</taxon>
        <taxon>Glomerellales</taxon>
        <taxon>Glomerellaceae</taxon>
        <taxon>Colletotrichum</taxon>
        <taxon>Colletotrichum spaethianum species complex</taxon>
    </lineage>
</organism>
<accession>A0AA37PBT7</accession>
<dbReference type="GeneID" id="73330369"/>
<keyword evidence="1" id="KW-0732">Signal</keyword>
<evidence type="ECO:0000313" key="3">
    <source>
        <dbReference type="Proteomes" id="UP001055115"/>
    </source>
</evidence>
<dbReference type="Proteomes" id="UP001055115">
    <property type="component" value="Unassembled WGS sequence"/>
</dbReference>
<proteinExistence type="predicted"/>
<feature type="chain" id="PRO_5041370580" evidence="1">
    <location>
        <begin position="17"/>
        <end position="244"/>
    </location>
</feature>
<evidence type="ECO:0000256" key="1">
    <source>
        <dbReference type="SAM" id="SignalP"/>
    </source>
</evidence>
<reference evidence="2 3" key="1">
    <citation type="submission" date="2022-03" db="EMBL/GenBank/DDBJ databases">
        <title>Genome data of Colletotrichum spp.</title>
        <authorList>
            <person name="Utami Y.D."/>
            <person name="Hiruma K."/>
        </authorList>
    </citation>
    <scope>NUCLEOTIDE SEQUENCE [LARGE SCALE GENOMIC DNA]</scope>
    <source>
        <strain evidence="2 3">MAFF 239500</strain>
    </source>
</reference>
<sequence length="244" mass="26866">MRALHLLPLLCSLVEAKIDRQKVVQAFNPRRNASSPTTPLQIGNGNFAFGADITGLQTFSPFATMSTWGWHNFSLPTTPGQSSIEDYHGTEWWTHGRLVQYNMANPSNNDIADWLRENPHRINLGTIGFLFGDGHGNVTVTEDMLGDREQILDMWTGVIRSSFTYNSQTVEVETWADPASDTVAVSVDSKLLSSGELSVFFDFPYPTNDKFGAPFVGAFNQTDKHNTSLSTCGGGGTRPRSAMI</sequence>
<name>A0AA37PBT7_9PEZI</name>
<dbReference type="EMBL" id="BQXU01000029">
    <property type="protein sequence ID" value="GKT49386.1"/>
    <property type="molecule type" value="Genomic_DNA"/>
</dbReference>
<gene>
    <name evidence="2" type="ORF">ColSpa_09567</name>
</gene>
<dbReference type="AlphaFoldDB" id="A0AA37PBT7"/>
<protein>
    <submittedName>
        <fullName evidence="2">Uncharacterized protein</fullName>
    </submittedName>
</protein>
<evidence type="ECO:0000313" key="2">
    <source>
        <dbReference type="EMBL" id="GKT49386.1"/>
    </source>
</evidence>
<dbReference type="RefSeq" id="XP_049131736.1">
    <property type="nucleotide sequence ID" value="XM_049275779.1"/>
</dbReference>
<comment type="caution">
    <text evidence="2">The sequence shown here is derived from an EMBL/GenBank/DDBJ whole genome shotgun (WGS) entry which is preliminary data.</text>
</comment>
<feature type="signal peptide" evidence="1">
    <location>
        <begin position="1"/>
        <end position="16"/>
    </location>
</feature>